<evidence type="ECO:0000313" key="1">
    <source>
        <dbReference type="EMBL" id="BAM87731.1"/>
    </source>
</evidence>
<dbReference type="EMBL" id="AP012603">
    <property type="protein sequence ID" value="BAM87731.1"/>
    <property type="molecule type" value="Genomic_DNA"/>
</dbReference>
<protein>
    <recommendedName>
        <fullName evidence="3">DUF4145 domain-containing protein</fullName>
    </recommendedName>
</protein>
<accession>M4Z4C4</accession>
<dbReference type="OrthoDB" id="7281193at2"/>
<keyword evidence="2" id="KW-1185">Reference proteome</keyword>
<dbReference type="Proteomes" id="UP000011841">
    <property type="component" value="Chromosome"/>
</dbReference>
<dbReference type="RefSeq" id="WP_015664860.1">
    <property type="nucleotide sequence ID" value="NC_020453.1"/>
</dbReference>
<dbReference type="HOGENOM" id="CLU_1145484_0_0_5"/>
<evidence type="ECO:0008006" key="3">
    <source>
        <dbReference type="Google" id="ProtNLM"/>
    </source>
</evidence>
<dbReference type="GeneID" id="301821041"/>
<dbReference type="AlphaFoldDB" id="M4Z4C4"/>
<dbReference type="eggNOG" id="ENOG5030KMK">
    <property type="taxonomic scope" value="Bacteria"/>
</dbReference>
<reference evidence="1 2" key="1">
    <citation type="journal article" date="2013" name="Appl. Environ. Microbiol.">
        <title>Genome analysis suggests that the soil oligotrophic bacterium Agromonas oligotrophica (Bradyrhizobium oligotrophicum) is a nitrogen-fixing symbiont of Aeschynomene indica.</title>
        <authorList>
            <person name="Okubo T."/>
            <person name="Fukushima S."/>
            <person name="Itakura M."/>
            <person name="Oshima K."/>
            <person name="Longtonglang A."/>
            <person name="Teaumroong N."/>
            <person name="Mitsui H."/>
            <person name="Hattori M."/>
            <person name="Hattori R."/>
            <person name="Hattori T."/>
            <person name="Minamisawa K."/>
        </authorList>
    </citation>
    <scope>NUCLEOTIDE SEQUENCE [LARGE SCALE GENOMIC DNA]</scope>
    <source>
        <strain evidence="1 2">S58</strain>
    </source>
</reference>
<evidence type="ECO:0000313" key="2">
    <source>
        <dbReference type="Proteomes" id="UP000011841"/>
    </source>
</evidence>
<organism evidence="1 2">
    <name type="scientific">Bradyrhizobium oligotrophicum S58</name>
    <dbReference type="NCBI Taxonomy" id="1245469"/>
    <lineage>
        <taxon>Bacteria</taxon>
        <taxon>Pseudomonadati</taxon>
        <taxon>Pseudomonadota</taxon>
        <taxon>Alphaproteobacteria</taxon>
        <taxon>Hyphomicrobiales</taxon>
        <taxon>Nitrobacteraceae</taxon>
        <taxon>Bradyrhizobium</taxon>
    </lineage>
</organism>
<gene>
    <name evidence="1" type="ORF">S58_17240</name>
</gene>
<name>M4Z4C4_9BRAD</name>
<proteinExistence type="predicted"/>
<sequence length="242" mass="26470">MRVLPSEVVLAIELLIGAKPTDIDDRRLKHHYLPEVKTILTLLNDVPSELMELPFQSYLELSRCRAVLAATVARWEIGDTIVVRDVGSRDAMERIRQLMLQCRDTIPPPEPELPFITDPDRRAGIEEKARAAWIDFGAQEWLGATTFAGSALESLLLWAVEKAGSKTKKAPNDMVLSELVDAAAGAGLLTSSGEKLAHMARDARNLIHPGRVAKLGVSCTKASALTAMAALYTVAEELSNQF</sequence>
<dbReference type="KEGG" id="aol:S58_17240"/>